<reference evidence="3" key="1">
    <citation type="submission" date="2005-09" db="EMBL/GenBank/DDBJ databases">
        <authorList>
            <person name="Mural R.J."/>
            <person name="Li P.W."/>
            <person name="Adams M.D."/>
            <person name="Amanatides P.G."/>
            <person name="Baden-Tillson H."/>
            <person name="Barnstead M."/>
            <person name="Chin S.H."/>
            <person name="Dew I."/>
            <person name="Evans C.A."/>
            <person name="Ferriera S."/>
            <person name="Flanigan M."/>
            <person name="Fosler C."/>
            <person name="Glodek A."/>
            <person name="Gu Z."/>
            <person name="Holt R.A."/>
            <person name="Jennings D."/>
            <person name="Kraft C.L."/>
            <person name="Lu F."/>
            <person name="Nguyen T."/>
            <person name="Nusskern D.R."/>
            <person name="Pfannkoch C.M."/>
            <person name="Sitter C."/>
            <person name="Sutton G.G."/>
            <person name="Venter J.C."/>
            <person name="Wang Z."/>
            <person name="Woodage T."/>
            <person name="Zheng X.H."/>
            <person name="Zhong F."/>
        </authorList>
    </citation>
    <scope>NUCLEOTIDE SEQUENCE [LARGE SCALE GENOMIC DNA]</scope>
    <source>
        <strain>BN</strain>
        <strain evidence="3">Sprague-Dawley</strain>
    </source>
</reference>
<accession>A6JHF5</accession>
<dbReference type="Proteomes" id="UP000234681">
    <property type="component" value="Chromosome 1"/>
</dbReference>
<evidence type="ECO:0000256" key="1">
    <source>
        <dbReference type="SAM" id="MobiDB-lite"/>
    </source>
</evidence>
<organism evidence="2 3">
    <name type="scientific">Rattus norvegicus</name>
    <name type="common">Rat</name>
    <dbReference type="NCBI Taxonomy" id="10116"/>
    <lineage>
        <taxon>Eukaryota</taxon>
        <taxon>Metazoa</taxon>
        <taxon>Chordata</taxon>
        <taxon>Craniata</taxon>
        <taxon>Vertebrata</taxon>
        <taxon>Euteleostomi</taxon>
        <taxon>Mammalia</taxon>
        <taxon>Eutheria</taxon>
        <taxon>Euarchontoglires</taxon>
        <taxon>Glires</taxon>
        <taxon>Rodentia</taxon>
        <taxon>Myomorpha</taxon>
        <taxon>Muroidea</taxon>
        <taxon>Muridae</taxon>
        <taxon>Murinae</taxon>
        <taxon>Rattus</taxon>
    </lineage>
</organism>
<dbReference type="AlphaFoldDB" id="A6JHF5"/>
<evidence type="ECO:0000313" key="2">
    <source>
        <dbReference type="EMBL" id="EDL94280.1"/>
    </source>
</evidence>
<dbReference type="EMBL" id="CH473986">
    <property type="protein sequence ID" value="EDL94280.1"/>
    <property type="molecule type" value="Genomic_DNA"/>
</dbReference>
<name>A6JHF5_RAT</name>
<feature type="region of interest" description="Disordered" evidence="1">
    <location>
        <begin position="29"/>
        <end position="59"/>
    </location>
</feature>
<gene>
    <name evidence="2" type="ORF">rCG_57468</name>
</gene>
<proteinExistence type="predicted"/>
<protein>
    <submittedName>
        <fullName evidence="2">RCG57468</fullName>
    </submittedName>
</protein>
<evidence type="ECO:0000313" key="3">
    <source>
        <dbReference type="Proteomes" id="UP000234681"/>
    </source>
</evidence>
<sequence>MDIAPTTRTLIPGRMPWFPWGLWARASTTTITPSPTTTLPVSTPGTSTSPRSSSTAWLS</sequence>